<evidence type="ECO:0000313" key="2">
    <source>
        <dbReference type="EMBL" id="KAG5674131.1"/>
    </source>
</evidence>
<dbReference type="FunFam" id="3.80.10.10:FF:000432">
    <property type="entry name" value="Uncharacterized protein, isoform A"/>
    <property type="match status" value="1"/>
</dbReference>
<dbReference type="SUPFAM" id="SSF52047">
    <property type="entry name" value="RNI-like"/>
    <property type="match status" value="1"/>
</dbReference>
<protein>
    <recommendedName>
        <fullName evidence="1">F-box domain-containing protein</fullName>
    </recommendedName>
</protein>
<gene>
    <name evidence="2" type="ORF">PVAND_004116</name>
</gene>
<comment type="caution">
    <text evidence="2">The sequence shown here is derived from an EMBL/GenBank/DDBJ whole genome shotgun (WGS) entry which is preliminary data.</text>
</comment>
<proteinExistence type="predicted"/>
<dbReference type="Pfam" id="PF12937">
    <property type="entry name" value="F-box-like"/>
    <property type="match status" value="1"/>
</dbReference>
<accession>A0A9J6BX58</accession>
<name>A0A9J6BX58_POLVA</name>
<dbReference type="PANTHER" id="PTHR20933">
    <property type="entry name" value="F-BOX ONLY PROTEIN 33"/>
    <property type="match status" value="1"/>
</dbReference>
<dbReference type="InterPro" id="IPR032675">
    <property type="entry name" value="LRR_dom_sf"/>
</dbReference>
<dbReference type="FunFam" id="3.80.10.10:FF:000556">
    <property type="entry name" value="CLUMA_CG018969, isoform B"/>
    <property type="match status" value="1"/>
</dbReference>
<dbReference type="GO" id="GO:0031398">
    <property type="term" value="P:positive regulation of protein ubiquitination"/>
    <property type="evidence" value="ECO:0007669"/>
    <property type="project" value="TreeGrafter"/>
</dbReference>
<evidence type="ECO:0000313" key="3">
    <source>
        <dbReference type="Proteomes" id="UP001107558"/>
    </source>
</evidence>
<sequence length="511" mass="58505">MDRFMEQVAIEASQMYVTEEGKSPFANTTIEKLPDKVLTHIFEYLSHLEICRMASVCKKWRQIAYDSKLWKNVSLRPEISGLHVGSLESLLALISVRFGPSLRYIELPIELITHTVLHELAAKCPNLTHMLLDFSTAMQLHDFSELQAFPAKLRYLCICLSEVIFMEGFMRKIYNFINGLEVLHLVGTYEKTDQEEEEIYEVINVHKLKAATPNLRVINLYGINFIDDSHIDAFSSNCIQLECLAVNFCNKVTGSTLKTLFQRSKRLKCLLMNGTNLQSEHVMAVEWDKCILQELDITATDLSTECLIDMLTRITTLKFLSAGQINGFNDSVLKAWMEAGTCKSLISLDLDSSDNLSDETLAKFITRYGANLQACILSGMSHITDQLWMTILPILKQAKILIMGCNERLSVNIHVDQLMDAIATNCSKLERLELRWDPENLRFSDKSQKAIDLLRVKCLKLRCMVLSDGRYYELVKANFERADRMTVVRNTTCCRVSPYYMLQNYNDLVFN</sequence>
<dbReference type="PROSITE" id="PS50181">
    <property type="entry name" value="FBOX"/>
    <property type="match status" value="1"/>
</dbReference>
<dbReference type="InterPro" id="IPR036047">
    <property type="entry name" value="F-box-like_dom_sf"/>
</dbReference>
<dbReference type="PANTHER" id="PTHR20933:SF4">
    <property type="entry name" value="F-BOX INVOLVED IN POLYQ PATHOGENESIS, ISOFORM A"/>
    <property type="match status" value="1"/>
</dbReference>
<dbReference type="EMBL" id="JADBJN010000003">
    <property type="protein sequence ID" value="KAG5674131.1"/>
    <property type="molecule type" value="Genomic_DNA"/>
</dbReference>
<dbReference type="Gene3D" id="3.80.10.10">
    <property type="entry name" value="Ribonuclease Inhibitor"/>
    <property type="match status" value="3"/>
</dbReference>
<reference evidence="2" key="1">
    <citation type="submission" date="2021-03" db="EMBL/GenBank/DDBJ databases">
        <title>Chromosome level genome of the anhydrobiotic midge Polypedilum vanderplanki.</title>
        <authorList>
            <person name="Yoshida Y."/>
            <person name="Kikawada T."/>
            <person name="Gusev O."/>
        </authorList>
    </citation>
    <scope>NUCLEOTIDE SEQUENCE</scope>
    <source>
        <strain evidence="2">NIAS01</strain>
        <tissue evidence="2">Whole body or cell culture</tissue>
    </source>
</reference>
<dbReference type="AlphaFoldDB" id="A0A9J6BX58"/>
<dbReference type="InterPro" id="IPR001810">
    <property type="entry name" value="F-box_dom"/>
</dbReference>
<evidence type="ECO:0000259" key="1">
    <source>
        <dbReference type="PROSITE" id="PS50181"/>
    </source>
</evidence>
<dbReference type="SMART" id="SM00256">
    <property type="entry name" value="FBOX"/>
    <property type="match status" value="1"/>
</dbReference>
<dbReference type="SUPFAM" id="SSF81383">
    <property type="entry name" value="F-box domain"/>
    <property type="match status" value="1"/>
</dbReference>
<dbReference type="OrthoDB" id="3219396at2759"/>
<feature type="domain" description="F-box" evidence="1">
    <location>
        <begin position="27"/>
        <end position="73"/>
    </location>
</feature>
<organism evidence="2 3">
    <name type="scientific">Polypedilum vanderplanki</name>
    <name type="common">Sleeping chironomid midge</name>
    <dbReference type="NCBI Taxonomy" id="319348"/>
    <lineage>
        <taxon>Eukaryota</taxon>
        <taxon>Metazoa</taxon>
        <taxon>Ecdysozoa</taxon>
        <taxon>Arthropoda</taxon>
        <taxon>Hexapoda</taxon>
        <taxon>Insecta</taxon>
        <taxon>Pterygota</taxon>
        <taxon>Neoptera</taxon>
        <taxon>Endopterygota</taxon>
        <taxon>Diptera</taxon>
        <taxon>Nematocera</taxon>
        <taxon>Chironomoidea</taxon>
        <taxon>Chironomidae</taxon>
        <taxon>Chironominae</taxon>
        <taxon>Polypedilum</taxon>
        <taxon>Polypedilum</taxon>
    </lineage>
</organism>
<keyword evidence="3" id="KW-1185">Reference proteome</keyword>
<dbReference type="Proteomes" id="UP001107558">
    <property type="component" value="Chromosome 3"/>
</dbReference>